<reference evidence="1 2" key="1">
    <citation type="submission" date="2017-05" db="EMBL/GenBank/DDBJ databases">
        <authorList>
            <person name="Blom J."/>
        </authorList>
    </citation>
    <scope>NUCLEOTIDE SEQUENCE [LARGE SCALE GENOMIC DNA]</scope>
    <source>
        <strain evidence="1">PD885</strain>
    </source>
</reference>
<protein>
    <submittedName>
        <fullName evidence="1">Uncharacterized protein</fullName>
    </submittedName>
</protein>
<proteinExistence type="predicted"/>
<keyword evidence="2" id="KW-1185">Reference proteome</keyword>
<evidence type="ECO:0000313" key="2">
    <source>
        <dbReference type="Proteomes" id="UP000195877"/>
    </source>
</evidence>
<gene>
    <name evidence="1" type="ORF">PD885_02055</name>
</gene>
<accession>A0ABY1RPU1</accession>
<organism evidence="1 2">
    <name type="scientific">Xanthomonas fragariae</name>
    <dbReference type="NCBI Taxonomy" id="48664"/>
    <lineage>
        <taxon>Bacteria</taxon>
        <taxon>Pseudomonadati</taxon>
        <taxon>Pseudomonadota</taxon>
        <taxon>Gammaproteobacteria</taxon>
        <taxon>Lysobacterales</taxon>
        <taxon>Lysobacteraceae</taxon>
        <taxon>Xanthomonas</taxon>
    </lineage>
</organism>
<sequence>MPPDAAVVGQTWAKVNKNGSRDMRFRDNNQIPIVQYGRLYGRLLFTSPGGVQEEHQFSDAIAAGEFARAFNAYKVALSAQ</sequence>
<dbReference type="Proteomes" id="UP000195877">
    <property type="component" value="Chromosome 1"/>
</dbReference>
<name>A0ABY1RPU1_9XANT</name>
<dbReference type="RefSeq" id="WP_231895614.1">
    <property type="nucleotide sequence ID" value="NZ_JBHRVC010000001.1"/>
</dbReference>
<dbReference type="EMBL" id="LT853882">
    <property type="protein sequence ID" value="SMQ99299.1"/>
    <property type="molecule type" value="Genomic_DNA"/>
</dbReference>
<evidence type="ECO:0000313" key="1">
    <source>
        <dbReference type="EMBL" id="SMQ99299.1"/>
    </source>
</evidence>